<proteinExistence type="predicted"/>
<dbReference type="SUPFAM" id="SSF53590">
    <property type="entry name" value="Nucleoside hydrolase"/>
    <property type="match status" value="1"/>
</dbReference>
<dbReference type="OrthoDB" id="9797882at2"/>
<evidence type="ECO:0000256" key="2">
    <source>
        <dbReference type="ARBA" id="ARBA00023295"/>
    </source>
</evidence>
<dbReference type="Pfam" id="PF01156">
    <property type="entry name" value="IU_nuc_hydro"/>
    <property type="match status" value="1"/>
</dbReference>
<dbReference type="GO" id="GO:0006152">
    <property type="term" value="P:purine nucleoside catabolic process"/>
    <property type="evidence" value="ECO:0007669"/>
    <property type="project" value="TreeGrafter"/>
</dbReference>
<sequence length="306" mass="32665">MQKIIFDTDIGVDDAFALAYAAKSTDILGITTVFGNVPVGQAVKNARLFSQKIGLDVPIYRGSSRPLACAPSAPALQVHGKDGLGGVFENPCSSEADNAINFIINSVRQHPGAITLVAIGPLTNIATAINQAPDIVAKVAQLVIMGGAFGTLGHGGNVTPFAEFNIWKDPHAADQVLSSQLKIVVLPLDVTHQVQISGEDIRSLNRPELEAISRSYLQYSLEKEGFEGMALHDTLTIAWLNHPELFGITESPVRVVTEGISRGQTLHRLHPLASRDDPFAAAGIQKLCLAVDSERVKAHFLAALRG</sequence>
<dbReference type="PANTHER" id="PTHR12304">
    <property type="entry name" value="INOSINE-URIDINE PREFERRING NUCLEOSIDE HYDROLASE"/>
    <property type="match status" value="1"/>
</dbReference>
<evidence type="ECO:0000256" key="1">
    <source>
        <dbReference type="ARBA" id="ARBA00022801"/>
    </source>
</evidence>
<dbReference type="RefSeq" id="WP_105593595.1">
    <property type="nucleotide sequence ID" value="NZ_PDET01000010.1"/>
</dbReference>
<dbReference type="InterPro" id="IPR023186">
    <property type="entry name" value="IUNH"/>
</dbReference>
<keyword evidence="5" id="KW-1185">Reference proteome</keyword>
<accession>A0A2S9I9S6</accession>
<gene>
    <name evidence="4" type="ORF">CQW29_15290</name>
</gene>
<dbReference type="Gene3D" id="3.90.245.10">
    <property type="entry name" value="Ribonucleoside hydrolase-like"/>
    <property type="match status" value="1"/>
</dbReference>
<dbReference type="GO" id="GO:0005829">
    <property type="term" value="C:cytosol"/>
    <property type="evidence" value="ECO:0007669"/>
    <property type="project" value="TreeGrafter"/>
</dbReference>
<dbReference type="InterPro" id="IPR001910">
    <property type="entry name" value="Inosine/uridine_hydrolase_dom"/>
</dbReference>
<evidence type="ECO:0000259" key="3">
    <source>
        <dbReference type="Pfam" id="PF01156"/>
    </source>
</evidence>
<keyword evidence="2" id="KW-0326">Glycosidase</keyword>
<dbReference type="InterPro" id="IPR036452">
    <property type="entry name" value="Ribo_hydro-like"/>
</dbReference>
<keyword evidence="1 4" id="KW-0378">Hydrolase</keyword>
<reference evidence="4 5" key="1">
    <citation type="submission" date="2017-10" db="EMBL/GenBank/DDBJ databases">
        <title>Draft genome of two endophytic bacteria isolated from 'guarana' Paullinia cupana (Mart.) Ducke.</title>
        <authorList>
            <person name="Siqueira K.A."/>
            <person name="Liotti R.G."/>
            <person name="Mendes T.A."/>
            <person name="Soares M.A."/>
        </authorList>
    </citation>
    <scope>NUCLEOTIDE SEQUENCE [LARGE SCALE GENOMIC DNA]</scope>
    <source>
        <strain evidence="4 5">342</strain>
    </source>
</reference>
<dbReference type="Proteomes" id="UP000239181">
    <property type="component" value="Unassembled WGS sequence"/>
</dbReference>
<dbReference type="EMBL" id="PDET01000010">
    <property type="protein sequence ID" value="PRD14531.1"/>
    <property type="molecule type" value="Genomic_DNA"/>
</dbReference>
<organism evidence="4 5">
    <name type="scientific">Pantoea coffeiphila</name>
    <dbReference type="NCBI Taxonomy" id="1465635"/>
    <lineage>
        <taxon>Bacteria</taxon>
        <taxon>Pseudomonadati</taxon>
        <taxon>Pseudomonadota</taxon>
        <taxon>Gammaproteobacteria</taxon>
        <taxon>Enterobacterales</taxon>
        <taxon>Erwiniaceae</taxon>
        <taxon>Pantoea</taxon>
    </lineage>
</organism>
<evidence type="ECO:0000313" key="4">
    <source>
        <dbReference type="EMBL" id="PRD14531.1"/>
    </source>
</evidence>
<dbReference type="CDD" id="cd02650">
    <property type="entry name" value="nuc_hydro_CaPnhB"/>
    <property type="match status" value="1"/>
</dbReference>
<dbReference type="AlphaFoldDB" id="A0A2S9I9S6"/>
<feature type="domain" description="Inosine/uridine-preferring nucleoside hydrolase" evidence="3">
    <location>
        <begin position="4"/>
        <end position="296"/>
    </location>
</feature>
<name>A0A2S9I9S6_9GAMM</name>
<dbReference type="GO" id="GO:0008477">
    <property type="term" value="F:purine nucleosidase activity"/>
    <property type="evidence" value="ECO:0007669"/>
    <property type="project" value="TreeGrafter"/>
</dbReference>
<dbReference type="PANTHER" id="PTHR12304:SF4">
    <property type="entry name" value="URIDINE NUCLEOSIDASE"/>
    <property type="match status" value="1"/>
</dbReference>
<comment type="caution">
    <text evidence="4">The sequence shown here is derived from an EMBL/GenBank/DDBJ whole genome shotgun (WGS) entry which is preliminary data.</text>
</comment>
<protein>
    <submittedName>
        <fullName evidence="4">Nucleoside hydrolase</fullName>
    </submittedName>
</protein>
<evidence type="ECO:0000313" key="5">
    <source>
        <dbReference type="Proteomes" id="UP000239181"/>
    </source>
</evidence>